<dbReference type="RefSeq" id="WP_141615060.1">
    <property type="nucleotide sequence ID" value="NZ_CP041253.1"/>
</dbReference>
<dbReference type="KEGG" id="echi:FKX85_12570"/>
<organism evidence="2 3">
    <name type="scientific">Echinicola soli</name>
    <dbReference type="NCBI Taxonomy" id="2591634"/>
    <lineage>
        <taxon>Bacteria</taxon>
        <taxon>Pseudomonadati</taxon>
        <taxon>Bacteroidota</taxon>
        <taxon>Cytophagia</taxon>
        <taxon>Cytophagales</taxon>
        <taxon>Cyclobacteriaceae</taxon>
        <taxon>Echinicola</taxon>
    </lineage>
</organism>
<dbReference type="AlphaFoldDB" id="A0A514CJ16"/>
<gene>
    <name evidence="2" type="ORF">FKX85_12570</name>
</gene>
<protein>
    <recommendedName>
        <fullName evidence="4">Dolichyl-phosphate-mannose-protein mannosyltransferase</fullName>
    </recommendedName>
</protein>
<sequence length="378" mass="43849">MIQALLLLTLSFLLFYSNHYLGRKNGFTFQQTAHLHILLVYHLGFSYFFYRYVTAFGGDAIVYWNLNGPLANPDANGWWDYFGIGYPFMYWLNYIPSRYFGWDMLSGFFLYAMLSYTGFRWLLIRLTRDYQGMKSFLGLPWPVYILYLPNLHFWTGGIGKEALCFFALVLIIMGISKKKWTGALIGILLIFMVRTYFAWLVLISFGFAALLFGSSKKYKFRWGISCILVALAAFPALLWYVGMEHFSLEAIQQIVHHQFSMLSGKGVGSSVDMANYSFFMRLFTFWFRPLFLDAHNTTSFLASFENLILMGGFLAMAIKSKRSNWKDLPLFLKFGLILFLASSLVYMNILSNLGIMMRMKSLFMLFPLLAGAWMVKRE</sequence>
<reference evidence="2 3" key="1">
    <citation type="submission" date="2019-06" db="EMBL/GenBank/DDBJ databases">
        <title>Echinicola alkalisoli sp. nov. isolated from saline soil.</title>
        <authorList>
            <person name="Sun J.-Q."/>
            <person name="Xu L."/>
        </authorList>
    </citation>
    <scope>NUCLEOTIDE SEQUENCE [LARGE SCALE GENOMIC DNA]</scope>
    <source>
        <strain evidence="2 3">LN3S3</strain>
    </source>
</reference>
<dbReference type="OrthoDB" id="975915at2"/>
<evidence type="ECO:0008006" key="4">
    <source>
        <dbReference type="Google" id="ProtNLM"/>
    </source>
</evidence>
<feature type="transmembrane region" description="Helical" evidence="1">
    <location>
        <begin position="330"/>
        <end position="349"/>
    </location>
</feature>
<dbReference type="Proteomes" id="UP000316614">
    <property type="component" value="Chromosome"/>
</dbReference>
<evidence type="ECO:0000313" key="3">
    <source>
        <dbReference type="Proteomes" id="UP000316614"/>
    </source>
</evidence>
<keyword evidence="1" id="KW-0472">Membrane</keyword>
<evidence type="ECO:0000256" key="1">
    <source>
        <dbReference type="SAM" id="Phobius"/>
    </source>
</evidence>
<feature type="transmembrane region" description="Helical" evidence="1">
    <location>
        <begin position="78"/>
        <end position="96"/>
    </location>
</feature>
<feature type="transmembrane region" description="Helical" evidence="1">
    <location>
        <begin position="102"/>
        <end position="123"/>
    </location>
</feature>
<keyword evidence="3" id="KW-1185">Reference proteome</keyword>
<feature type="transmembrane region" description="Helical" evidence="1">
    <location>
        <begin position="158"/>
        <end position="176"/>
    </location>
</feature>
<feature type="transmembrane region" description="Helical" evidence="1">
    <location>
        <begin position="299"/>
        <end position="318"/>
    </location>
</feature>
<proteinExistence type="predicted"/>
<name>A0A514CJ16_9BACT</name>
<keyword evidence="1" id="KW-1133">Transmembrane helix</keyword>
<accession>A0A514CJ16</accession>
<dbReference type="EMBL" id="CP041253">
    <property type="protein sequence ID" value="QDH79821.1"/>
    <property type="molecule type" value="Genomic_DNA"/>
</dbReference>
<keyword evidence="1" id="KW-0812">Transmembrane</keyword>
<feature type="transmembrane region" description="Helical" evidence="1">
    <location>
        <begin position="222"/>
        <end position="241"/>
    </location>
</feature>
<feature type="transmembrane region" description="Helical" evidence="1">
    <location>
        <begin position="183"/>
        <end position="210"/>
    </location>
</feature>
<evidence type="ECO:0000313" key="2">
    <source>
        <dbReference type="EMBL" id="QDH79821.1"/>
    </source>
</evidence>